<dbReference type="GO" id="GO:0042981">
    <property type="term" value="P:regulation of apoptotic process"/>
    <property type="evidence" value="ECO:0007669"/>
    <property type="project" value="InterPro"/>
</dbReference>
<dbReference type="Proteomes" id="UP001249851">
    <property type="component" value="Unassembled WGS sequence"/>
</dbReference>
<dbReference type="SMART" id="SM00028">
    <property type="entry name" value="TPR"/>
    <property type="match status" value="7"/>
</dbReference>
<dbReference type="PROSITE" id="PS50168">
    <property type="entry name" value="DED"/>
    <property type="match status" value="2"/>
</dbReference>
<comment type="subcellular location">
    <subcellularLocation>
        <location evidence="1">Cytoplasm</location>
    </subcellularLocation>
</comment>
<dbReference type="EMBL" id="JARQWQ010000020">
    <property type="protein sequence ID" value="KAK2565359.1"/>
    <property type="molecule type" value="Genomic_DNA"/>
</dbReference>
<dbReference type="InterPro" id="IPR011029">
    <property type="entry name" value="DEATH-like_dom_sf"/>
</dbReference>
<dbReference type="InterPro" id="IPR052386">
    <property type="entry name" value="GPSM"/>
</dbReference>
<evidence type="ECO:0000256" key="4">
    <source>
        <dbReference type="PROSITE-ProRule" id="PRU00339"/>
    </source>
</evidence>
<comment type="caution">
    <text evidence="6">The sequence shown here is derived from an EMBL/GenBank/DDBJ whole genome shotgun (WGS) entry which is preliminary data.</text>
</comment>
<feature type="domain" description="DED" evidence="5">
    <location>
        <begin position="91"/>
        <end position="172"/>
    </location>
</feature>
<feature type="repeat" description="TPR" evidence="4">
    <location>
        <begin position="589"/>
        <end position="622"/>
    </location>
</feature>
<feature type="repeat" description="TPR" evidence="4">
    <location>
        <begin position="349"/>
        <end position="382"/>
    </location>
</feature>
<keyword evidence="7" id="KW-1185">Reference proteome</keyword>
<dbReference type="PANTHER" id="PTHR45954:SF1">
    <property type="entry name" value="LD33695P"/>
    <property type="match status" value="1"/>
</dbReference>
<name>A0AAD9QQ91_ACRCE</name>
<evidence type="ECO:0000256" key="3">
    <source>
        <dbReference type="ARBA" id="ARBA00022737"/>
    </source>
</evidence>
<dbReference type="SMART" id="SM00671">
    <property type="entry name" value="SEL1"/>
    <property type="match status" value="6"/>
</dbReference>
<evidence type="ECO:0000256" key="2">
    <source>
        <dbReference type="ARBA" id="ARBA00022490"/>
    </source>
</evidence>
<feature type="repeat" description="TPR" evidence="4">
    <location>
        <begin position="549"/>
        <end position="582"/>
    </location>
</feature>
<dbReference type="Gene3D" id="1.25.40.10">
    <property type="entry name" value="Tetratricopeptide repeat domain"/>
    <property type="match status" value="2"/>
</dbReference>
<dbReference type="PROSITE" id="PS50293">
    <property type="entry name" value="TPR_REGION"/>
    <property type="match status" value="1"/>
</dbReference>
<evidence type="ECO:0000256" key="1">
    <source>
        <dbReference type="ARBA" id="ARBA00004496"/>
    </source>
</evidence>
<dbReference type="PANTHER" id="PTHR45954">
    <property type="entry name" value="LD33695P"/>
    <property type="match status" value="1"/>
</dbReference>
<proteinExistence type="predicted"/>
<dbReference type="SUPFAM" id="SSF47986">
    <property type="entry name" value="DEATH domain"/>
    <property type="match status" value="2"/>
</dbReference>
<keyword evidence="4" id="KW-0802">TPR repeat</keyword>
<dbReference type="InterPro" id="IPR011990">
    <property type="entry name" value="TPR-like_helical_dom_sf"/>
</dbReference>
<dbReference type="Pfam" id="PF13176">
    <property type="entry name" value="TPR_7"/>
    <property type="match status" value="1"/>
</dbReference>
<dbReference type="PROSITE" id="PS50005">
    <property type="entry name" value="TPR"/>
    <property type="match status" value="7"/>
</dbReference>
<evidence type="ECO:0000259" key="5">
    <source>
        <dbReference type="PROSITE" id="PS50168"/>
    </source>
</evidence>
<dbReference type="GO" id="GO:0001965">
    <property type="term" value="F:G-protein alpha-subunit binding"/>
    <property type="evidence" value="ECO:0007669"/>
    <property type="project" value="TreeGrafter"/>
</dbReference>
<keyword evidence="2" id="KW-0963">Cytoplasm</keyword>
<feature type="repeat" description="TPR" evidence="4">
    <location>
        <begin position="469"/>
        <end position="502"/>
    </location>
</feature>
<dbReference type="GO" id="GO:0000132">
    <property type="term" value="P:establishment of mitotic spindle orientation"/>
    <property type="evidence" value="ECO:0007669"/>
    <property type="project" value="TreeGrafter"/>
</dbReference>
<dbReference type="GO" id="GO:0005092">
    <property type="term" value="F:GDP-dissociation inhibitor activity"/>
    <property type="evidence" value="ECO:0007669"/>
    <property type="project" value="TreeGrafter"/>
</dbReference>
<dbReference type="SUPFAM" id="SSF81901">
    <property type="entry name" value="HCP-like"/>
    <property type="match status" value="1"/>
</dbReference>
<dbReference type="AlphaFoldDB" id="A0AAD9QQ91"/>
<feature type="repeat" description="TPR" evidence="4">
    <location>
        <begin position="429"/>
        <end position="462"/>
    </location>
</feature>
<gene>
    <name evidence="6" type="ORF">P5673_011330</name>
</gene>
<evidence type="ECO:0000313" key="6">
    <source>
        <dbReference type="EMBL" id="KAK2565359.1"/>
    </source>
</evidence>
<accession>A0AAD9QQ91</accession>
<evidence type="ECO:0000313" key="7">
    <source>
        <dbReference type="Proteomes" id="UP001249851"/>
    </source>
</evidence>
<dbReference type="Pfam" id="PF13424">
    <property type="entry name" value="TPR_12"/>
    <property type="match status" value="3"/>
</dbReference>
<keyword evidence="3" id="KW-0677">Repeat</keyword>
<dbReference type="InterPro" id="IPR019734">
    <property type="entry name" value="TPR_rpt"/>
</dbReference>
<dbReference type="Gene3D" id="1.10.533.10">
    <property type="entry name" value="Death Domain, Fas"/>
    <property type="match status" value="2"/>
</dbReference>
<protein>
    <submittedName>
        <fullName evidence="6">Tetratricopeptide repeat protein 28</fullName>
    </submittedName>
</protein>
<reference evidence="6" key="1">
    <citation type="journal article" date="2023" name="G3 (Bethesda)">
        <title>Whole genome assembly and annotation of the endangered Caribbean coral Acropora cervicornis.</title>
        <authorList>
            <person name="Selwyn J.D."/>
            <person name="Vollmer S.V."/>
        </authorList>
    </citation>
    <scope>NUCLEOTIDE SEQUENCE</scope>
    <source>
        <strain evidence="6">K2</strain>
    </source>
</reference>
<dbReference type="InterPro" id="IPR001875">
    <property type="entry name" value="DED_dom"/>
</dbReference>
<dbReference type="GO" id="GO:0005938">
    <property type="term" value="C:cell cortex"/>
    <property type="evidence" value="ECO:0007669"/>
    <property type="project" value="TreeGrafter"/>
</dbReference>
<feature type="repeat" description="TPR" evidence="4">
    <location>
        <begin position="509"/>
        <end position="542"/>
    </location>
</feature>
<dbReference type="InterPro" id="IPR006597">
    <property type="entry name" value="Sel1-like"/>
</dbReference>
<organism evidence="6 7">
    <name type="scientific">Acropora cervicornis</name>
    <name type="common">Staghorn coral</name>
    <dbReference type="NCBI Taxonomy" id="6130"/>
    <lineage>
        <taxon>Eukaryota</taxon>
        <taxon>Metazoa</taxon>
        <taxon>Cnidaria</taxon>
        <taxon>Anthozoa</taxon>
        <taxon>Hexacorallia</taxon>
        <taxon>Scleractinia</taxon>
        <taxon>Astrocoeniina</taxon>
        <taxon>Acroporidae</taxon>
        <taxon>Acropora</taxon>
    </lineage>
</organism>
<reference evidence="6" key="2">
    <citation type="journal article" date="2023" name="Science">
        <title>Genomic signatures of disease resistance in endangered staghorn corals.</title>
        <authorList>
            <person name="Vollmer S.V."/>
            <person name="Selwyn J.D."/>
            <person name="Despard B.A."/>
            <person name="Roesel C.L."/>
        </authorList>
    </citation>
    <scope>NUCLEOTIDE SEQUENCE</scope>
    <source>
        <strain evidence="6">K2</strain>
    </source>
</reference>
<feature type="domain" description="DED" evidence="5">
    <location>
        <begin position="5"/>
        <end position="84"/>
    </location>
</feature>
<feature type="repeat" description="TPR" evidence="4">
    <location>
        <begin position="389"/>
        <end position="422"/>
    </location>
</feature>
<sequence length="624" mass="70051">MSKAEYKTLLYRISKRLDTIDALGLIRLICEEKLGHQGHQGIQDTLSLLKKLEESSFLGVDEMQDVKDILKAVDQWDLYDKVVMFESTRREYKELVERVINELEGLSDFERLMSIVCRVKRIPEERKNNIHDVRSLFQVLEDMNCLGVDRLDILRDIVTEMKKDELLTEVEEFQKPREAAVWSSARAASQRIMGGVGVHCTFRTLSGVVLVVGTGLILRRCSTLGDFVEAFRVATLPAANALRAISEGSVCFTVQAETSLALEELEERYSSGRLQRDLQEFLVTDDIIELADGEEVVVSVYIDEREFREALYYLTNVDQEGAAHADDGSRVFQTTENSPTQAKLRATEGDASLSLGIVYDSRGEFTKAIECYEKSLNIARKAGDRAREGRACFNLGTAYHSLSDLPKAIDYYEKSLNIARKTGDRATEGNIYFNLGNAYDSISDFPKAIECYEKSLNIARDAGDRTREAGAYLNLGIAYHSHSDFPKAIECHKKSLNIAKEAGDQDSAGNAYFNLGIAYDSHRDFSKAIECYEKCLNIAGEAGDRTREGDAYFNLGITYHSNNDVPKAIECYEKSLNIAREAGNRAREEDAYFNLGIAYKSHSDFPKAIKCYEKSLNIASKAVP</sequence>